<dbReference type="GO" id="GO:0004564">
    <property type="term" value="F:beta-fructofuranosidase activity"/>
    <property type="evidence" value="ECO:0007669"/>
    <property type="project" value="UniProtKB-EC"/>
</dbReference>
<dbReference type="InterPro" id="IPR023296">
    <property type="entry name" value="Glyco_hydro_beta-prop_sf"/>
</dbReference>
<dbReference type="Proteomes" id="UP000886860">
    <property type="component" value="Unassembled WGS sequence"/>
</dbReference>
<comment type="caution">
    <text evidence="8">The sequence shown here is derived from an EMBL/GenBank/DDBJ whole genome shotgun (WGS) entry which is preliminary data.</text>
</comment>
<reference evidence="8" key="2">
    <citation type="journal article" date="2021" name="PeerJ">
        <title>Extensive microbial diversity within the chicken gut microbiome revealed by metagenomics and culture.</title>
        <authorList>
            <person name="Gilroy R."/>
            <person name="Ravi A."/>
            <person name="Getino M."/>
            <person name="Pursley I."/>
            <person name="Horton D.L."/>
            <person name="Alikhan N.F."/>
            <person name="Baker D."/>
            <person name="Gharbi K."/>
            <person name="Hall N."/>
            <person name="Watson M."/>
            <person name="Adriaenssens E.M."/>
            <person name="Foster-Nyarko E."/>
            <person name="Jarju S."/>
            <person name="Secka A."/>
            <person name="Antonio M."/>
            <person name="Oren A."/>
            <person name="Chaudhuri R.R."/>
            <person name="La Ragione R."/>
            <person name="Hildebrand F."/>
            <person name="Pallen M.J."/>
        </authorList>
    </citation>
    <scope>NUCLEOTIDE SEQUENCE</scope>
    <source>
        <strain evidence="8">CHK123-3438</strain>
    </source>
</reference>
<keyword evidence="3 5" id="KW-0378">Hydrolase</keyword>
<evidence type="ECO:0000259" key="6">
    <source>
        <dbReference type="Pfam" id="PF00251"/>
    </source>
</evidence>
<dbReference type="Pfam" id="PF08244">
    <property type="entry name" value="Glyco_hydro_32C"/>
    <property type="match status" value="1"/>
</dbReference>
<feature type="domain" description="Glycosyl hydrolase family 32 C-terminal" evidence="7">
    <location>
        <begin position="389"/>
        <end position="446"/>
    </location>
</feature>
<evidence type="ECO:0000313" key="8">
    <source>
        <dbReference type="EMBL" id="HIT40485.1"/>
    </source>
</evidence>
<dbReference type="GO" id="GO:0005975">
    <property type="term" value="P:carbohydrate metabolic process"/>
    <property type="evidence" value="ECO:0007669"/>
    <property type="project" value="InterPro"/>
</dbReference>
<dbReference type="PANTHER" id="PTHR43101">
    <property type="entry name" value="BETA-FRUCTOSIDASE"/>
    <property type="match status" value="1"/>
</dbReference>
<dbReference type="SMART" id="SM00640">
    <property type="entry name" value="Glyco_32"/>
    <property type="match status" value="1"/>
</dbReference>
<dbReference type="InterPro" id="IPR013320">
    <property type="entry name" value="ConA-like_dom_sf"/>
</dbReference>
<dbReference type="EMBL" id="DVKS01000001">
    <property type="protein sequence ID" value="HIT40485.1"/>
    <property type="molecule type" value="Genomic_DNA"/>
</dbReference>
<evidence type="ECO:0000256" key="5">
    <source>
        <dbReference type="RuleBase" id="RU362110"/>
    </source>
</evidence>
<evidence type="ECO:0000313" key="9">
    <source>
        <dbReference type="Proteomes" id="UP000886860"/>
    </source>
</evidence>
<dbReference type="InterPro" id="IPR013148">
    <property type="entry name" value="Glyco_hydro_32_N"/>
</dbReference>
<evidence type="ECO:0000259" key="7">
    <source>
        <dbReference type="Pfam" id="PF08244"/>
    </source>
</evidence>
<dbReference type="InterPro" id="IPR013189">
    <property type="entry name" value="Glyco_hydro_32_C"/>
</dbReference>
<dbReference type="SUPFAM" id="SSF49899">
    <property type="entry name" value="Concanavalin A-like lectins/glucanases"/>
    <property type="match status" value="1"/>
</dbReference>
<dbReference type="Gene3D" id="2.60.120.560">
    <property type="entry name" value="Exo-inulinase, domain 1"/>
    <property type="match status" value="1"/>
</dbReference>
<dbReference type="EC" id="3.2.1.26" evidence="2"/>
<gene>
    <name evidence="8" type="ORF">IAB60_00035</name>
</gene>
<dbReference type="InterPro" id="IPR001362">
    <property type="entry name" value="Glyco_hydro_32"/>
</dbReference>
<evidence type="ECO:0000256" key="2">
    <source>
        <dbReference type="ARBA" id="ARBA00012758"/>
    </source>
</evidence>
<evidence type="ECO:0000256" key="3">
    <source>
        <dbReference type="ARBA" id="ARBA00022801"/>
    </source>
</evidence>
<name>A0A9D1GGC8_9FIRM</name>
<organism evidence="8 9">
    <name type="scientific">Candidatus Caccovicinus merdipullorum</name>
    <dbReference type="NCBI Taxonomy" id="2840724"/>
    <lineage>
        <taxon>Bacteria</taxon>
        <taxon>Bacillati</taxon>
        <taxon>Bacillota</taxon>
        <taxon>Clostridia</taxon>
        <taxon>Eubacteriales</taxon>
        <taxon>Candidatus Caccovicinus</taxon>
    </lineage>
</organism>
<reference evidence="8" key="1">
    <citation type="submission" date="2020-10" db="EMBL/GenBank/DDBJ databases">
        <authorList>
            <person name="Gilroy R."/>
        </authorList>
    </citation>
    <scope>NUCLEOTIDE SEQUENCE</scope>
    <source>
        <strain evidence="8">CHK123-3438</strain>
    </source>
</reference>
<dbReference type="Gene3D" id="2.115.10.20">
    <property type="entry name" value="Glycosyl hydrolase domain, family 43"/>
    <property type="match status" value="1"/>
</dbReference>
<dbReference type="InterPro" id="IPR051214">
    <property type="entry name" value="GH32_Enzymes"/>
</dbReference>
<feature type="domain" description="Glycosyl hydrolase family 32 N-terminal" evidence="6">
    <location>
        <begin position="7"/>
        <end position="327"/>
    </location>
</feature>
<keyword evidence="4 5" id="KW-0326">Glycosidase</keyword>
<sequence length="461" mass="53312">MKENVLHLKSPGNWINDPNGFIYYNGEYHLFFQYFPYAPRWGLMHWGHAVSRDLVNWKHLGVALFPAKAYERNGIFSGSALELDGKLCLYYSAVRYLEEEEEDIHHAKEGMVETSQAMIDSADGIHFDNWKDKRQIIPVIRDPEKGDAKDTRDPKVWKENGEYFMILGSTYHRTCGQVLFYRSRDGRNWEYDSRYSSPEFGWMLECPDLFPLGDRHVFLGSPMGIMEDGLEYSAQAKCWLAKWSPKGPGNSGMELLQEGQYVDYGLDLYAPQTNLDREGRRVMIAWMRMPRAVMPEEQPENEGEESAGEIPWNGMMCLPRVVEADDNHIFFRVHPETEKHFAPAAVPEEEGKRFSTKHFQKGIFRIKALLPEGGRINIGGYQIWREEGAVKTDRSQVFKGIRGYRTCFSTPSVEGGCRLDIFVEPNLIEIFVNEGEYVLSSVVYDMEPFVEGDIDSWYQFF</sequence>
<dbReference type="AlphaFoldDB" id="A0A9D1GGC8"/>
<evidence type="ECO:0000256" key="4">
    <source>
        <dbReference type="ARBA" id="ARBA00023295"/>
    </source>
</evidence>
<accession>A0A9D1GGC8</accession>
<dbReference type="SUPFAM" id="SSF75005">
    <property type="entry name" value="Arabinanase/levansucrase/invertase"/>
    <property type="match status" value="1"/>
</dbReference>
<proteinExistence type="inferred from homology"/>
<dbReference type="Pfam" id="PF00251">
    <property type="entry name" value="Glyco_hydro_32N"/>
    <property type="match status" value="1"/>
</dbReference>
<comment type="similarity">
    <text evidence="1 5">Belongs to the glycosyl hydrolase 32 family.</text>
</comment>
<dbReference type="PANTHER" id="PTHR43101:SF1">
    <property type="entry name" value="BETA-FRUCTOSIDASE"/>
    <property type="match status" value="1"/>
</dbReference>
<protein>
    <recommendedName>
        <fullName evidence="2">beta-fructofuranosidase</fullName>
        <ecNumber evidence="2">3.2.1.26</ecNumber>
    </recommendedName>
</protein>
<dbReference type="CDD" id="cd08996">
    <property type="entry name" value="GH32_FFase"/>
    <property type="match status" value="1"/>
</dbReference>
<evidence type="ECO:0000256" key="1">
    <source>
        <dbReference type="ARBA" id="ARBA00009902"/>
    </source>
</evidence>